<dbReference type="InterPro" id="IPR036097">
    <property type="entry name" value="HisK_dim/P_sf"/>
</dbReference>
<dbReference type="EMBL" id="JBHFNS010000094">
    <property type="protein sequence ID" value="MFB2939492.1"/>
    <property type="molecule type" value="Genomic_DNA"/>
</dbReference>
<dbReference type="SUPFAM" id="SSF158472">
    <property type="entry name" value="HAMP domain-like"/>
    <property type="match status" value="1"/>
</dbReference>
<dbReference type="CDD" id="cd16922">
    <property type="entry name" value="HATPase_EvgS-ArcB-TorS-like"/>
    <property type="match status" value="1"/>
</dbReference>
<dbReference type="InterPro" id="IPR029016">
    <property type="entry name" value="GAF-like_dom_sf"/>
</dbReference>
<dbReference type="Pfam" id="PF02518">
    <property type="entry name" value="HATPase_c"/>
    <property type="match status" value="1"/>
</dbReference>
<evidence type="ECO:0000313" key="20">
    <source>
        <dbReference type="EMBL" id="MFB2939492.1"/>
    </source>
</evidence>
<evidence type="ECO:0000256" key="7">
    <source>
        <dbReference type="ARBA" id="ARBA00022692"/>
    </source>
</evidence>
<dbReference type="Gene3D" id="3.30.450.20">
    <property type="entry name" value="PAS domain"/>
    <property type="match status" value="2"/>
</dbReference>
<dbReference type="SMART" id="SM00065">
    <property type="entry name" value="GAF"/>
    <property type="match status" value="1"/>
</dbReference>
<dbReference type="InterPro" id="IPR036890">
    <property type="entry name" value="HATPase_C_sf"/>
</dbReference>
<dbReference type="InterPro" id="IPR011006">
    <property type="entry name" value="CheY-like_superfamily"/>
</dbReference>
<dbReference type="InterPro" id="IPR033479">
    <property type="entry name" value="dCache_1"/>
</dbReference>
<dbReference type="PANTHER" id="PTHR43047">
    <property type="entry name" value="TWO-COMPONENT HISTIDINE PROTEIN KINASE"/>
    <property type="match status" value="1"/>
</dbReference>
<evidence type="ECO:0000313" key="21">
    <source>
        <dbReference type="Proteomes" id="UP001576776"/>
    </source>
</evidence>
<keyword evidence="21" id="KW-1185">Reference proteome</keyword>
<keyword evidence="4" id="KW-1003">Cell membrane</keyword>
<dbReference type="InterPro" id="IPR000014">
    <property type="entry name" value="PAS"/>
</dbReference>
<dbReference type="PROSITE" id="PS50109">
    <property type="entry name" value="HIS_KIN"/>
    <property type="match status" value="1"/>
</dbReference>
<dbReference type="InterPro" id="IPR035965">
    <property type="entry name" value="PAS-like_dom_sf"/>
</dbReference>
<comment type="catalytic activity">
    <reaction evidence="1">
        <text>ATP + protein L-histidine = ADP + protein N-phospho-L-histidine.</text>
        <dbReference type="EC" id="2.7.13.3"/>
    </reaction>
</comment>
<dbReference type="Gene3D" id="3.30.450.40">
    <property type="match status" value="1"/>
</dbReference>
<keyword evidence="5 14" id="KW-0597">Phosphoprotein</keyword>
<dbReference type="NCBIfam" id="TIGR00229">
    <property type="entry name" value="sensory_box"/>
    <property type="match status" value="1"/>
</dbReference>
<evidence type="ECO:0000256" key="6">
    <source>
        <dbReference type="ARBA" id="ARBA00022679"/>
    </source>
</evidence>
<evidence type="ECO:0000256" key="2">
    <source>
        <dbReference type="ARBA" id="ARBA00004651"/>
    </source>
</evidence>
<feature type="transmembrane region" description="Helical" evidence="16">
    <location>
        <begin position="15"/>
        <end position="39"/>
    </location>
</feature>
<keyword evidence="15" id="KW-0175">Coiled coil</keyword>
<dbReference type="SUPFAM" id="SSF47384">
    <property type="entry name" value="Homodimeric domain of signal transducing histidine kinase"/>
    <property type="match status" value="1"/>
</dbReference>
<dbReference type="SUPFAM" id="SSF52172">
    <property type="entry name" value="CheY-like"/>
    <property type="match status" value="1"/>
</dbReference>
<keyword evidence="7 16" id="KW-0812">Transmembrane</keyword>
<feature type="domain" description="Response regulatory" evidence="18">
    <location>
        <begin position="1049"/>
        <end position="1165"/>
    </location>
</feature>
<evidence type="ECO:0000256" key="14">
    <source>
        <dbReference type="PROSITE-ProRule" id="PRU00169"/>
    </source>
</evidence>
<evidence type="ECO:0000256" key="15">
    <source>
        <dbReference type="SAM" id="Coils"/>
    </source>
</evidence>
<dbReference type="Pfam" id="PF01590">
    <property type="entry name" value="GAF"/>
    <property type="match status" value="1"/>
</dbReference>
<dbReference type="InterPro" id="IPR004358">
    <property type="entry name" value="Sig_transdc_His_kin-like_C"/>
</dbReference>
<evidence type="ECO:0000256" key="1">
    <source>
        <dbReference type="ARBA" id="ARBA00000085"/>
    </source>
</evidence>
<keyword evidence="6" id="KW-0808">Transferase</keyword>
<gene>
    <name evidence="20" type="ORF">ACE1B6_29920</name>
</gene>
<keyword evidence="8" id="KW-0547">Nucleotide-binding</keyword>
<dbReference type="SUPFAM" id="SSF55781">
    <property type="entry name" value="GAF domain-like"/>
    <property type="match status" value="1"/>
</dbReference>
<comment type="subcellular location">
    <subcellularLocation>
        <location evidence="2">Cell membrane</location>
        <topology evidence="2">Multi-pass membrane protein</topology>
    </subcellularLocation>
</comment>
<dbReference type="InterPro" id="IPR029151">
    <property type="entry name" value="Sensor-like_sf"/>
</dbReference>
<dbReference type="InterPro" id="IPR003594">
    <property type="entry name" value="HATPase_dom"/>
</dbReference>
<protein>
    <recommendedName>
        <fullName evidence="3">histidine kinase</fullName>
        <ecNumber evidence="3">2.7.13.3</ecNumber>
    </recommendedName>
</protein>
<evidence type="ECO:0000259" key="17">
    <source>
        <dbReference type="PROSITE" id="PS50109"/>
    </source>
</evidence>
<dbReference type="Gene3D" id="6.10.340.10">
    <property type="match status" value="1"/>
</dbReference>
<dbReference type="PROSITE" id="PS50885">
    <property type="entry name" value="HAMP"/>
    <property type="match status" value="1"/>
</dbReference>
<evidence type="ECO:0000256" key="10">
    <source>
        <dbReference type="ARBA" id="ARBA00022840"/>
    </source>
</evidence>
<keyword evidence="12" id="KW-0902">Two-component regulatory system</keyword>
<dbReference type="Gene3D" id="1.10.287.130">
    <property type="match status" value="1"/>
</dbReference>
<dbReference type="SUPFAM" id="SSF55785">
    <property type="entry name" value="PYP-like sensor domain (PAS domain)"/>
    <property type="match status" value="1"/>
</dbReference>
<feature type="domain" description="Histidine kinase" evidence="17">
    <location>
        <begin position="798"/>
        <end position="1024"/>
    </location>
</feature>
<accession>A0ABV4YL62</accession>
<dbReference type="Pfam" id="PF02743">
    <property type="entry name" value="dCache_1"/>
    <property type="match status" value="1"/>
</dbReference>
<dbReference type="CDD" id="cd17546">
    <property type="entry name" value="REC_hyHK_CKI1_RcsC-like"/>
    <property type="match status" value="1"/>
</dbReference>
<dbReference type="PROSITE" id="PS50110">
    <property type="entry name" value="RESPONSE_REGULATORY"/>
    <property type="match status" value="1"/>
</dbReference>
<keyword evidence="11 16" id="KW-1133">Transmembrane helix</keyword>
<reference evidence="20 21" key="1">
    <citation type="submission" date="2024-09" db="EMBL/GenBank/DDBJ databases">
        <title>Floridaenema gen nov. (Aerosakkonemataceae, Aerosakkonematales ord. nov., Cyanobacteria) from benthic tropical and subtropical fresh waters, with the description of four new species.</title>
        <authorList>
            <person name="Moretto J.A."/>
            <person name="Berthold D.E."/>
            <person name="Lefler F.W."/>
            <person name="Huang I.-S."/>
            <person name="Laughinghouse H. IV."/>
        </authorList>
    </citation>
    <scope>NUCLEOTIDE SEQUENCE [LARGE SCALE GENOMIC DNA]</scope>
    <source>
        <strain evidence="20 21">BLCC-F154</strain>
    </source>
</reference>
<dbReference type="Pfam" id="PF13426">
    <property type="entry name" value="PAS_9"/>
    <property type="match status" value="1"/>
</dbReference>
<dbReference type="InterPro" id="IPR003660">
    <property type="entry name" value="HAMP_dom"/>
</dbReference>
<feature type="coiled-coil region" evidence="15">
    <location>
        <begin position="429"/>
        <end position="460"/>
    </location>
</feature>
<proteinExistence type="predicted"/>
<feature type="domain" description="HAMP" evidence="19">
    <location>
        <begin position="389"/>
        <end position="441"/>
    </location>
</feature>
<evidence type="ECO:0000256" key="12">
    <source>
        <dbReference type="ARBA" id="ARBA00023012"/>
    </source>
</evidence>
<evidence type="ECO:0000259" key="18">
    <source>
        <dbReference type="PROSITE" id="PS50110"/>
    </source>
</evidence>
<dbReference type="SMART" id="SM00448">
    <property type="entry name" value="REC"/>
    <property type="match status" value="1"/>
</dbReference>
<feature type="coiled-coil region" evidence="15">
    <location>
        <begin position="771"/>
        <end position="798"/>
    </location>
</feature>
<dbReference type="InterPro" id="IPR003018">
    <property type="entry name" value="GAF"/>
</dbReference>
<evidence type="ECO:0000256" key="8">
    <source>
        <dbReference type="ARBA" id="ARBA00022741"/>
    </source>
</evidence>
<dbReference type="Pfam" id="PF00072">
    <property type="entry name" value="Response_reg"/>
    <property type="match status" value="1"/>
</dbReference>
<dbReference type="CDD" id="cd00082">
    <property type="entry name" value="HisKA"/>
    <property type="match status" value="1"/>
</dbReference>
<evidence type="ECO:0000256" key="3">
    <source>
        <dbReference type="ARBA" id="ARBA00012438"/>
    </source>
</evidence>
<sequence length="1256" mass="141831">MAKILKSNGVKCTQIPLQLILIVPFVVQIFLVVGLIGWLSVNNGKKSVEEISNKLLQEVSNRTEHEINDLLEIPMLINQINSDRIQSNQLNLENLPELELNFWQQIQQFNSVSYIYFADRNQNFTGAFKEIATSKIGVGISNKSNKYSLEEYLTDSQGNREKLRAIVANYQPAQTHWYKSAVNTGKETWTAIYGWENGLGISIDSVRPVFNSSGELQGVLGVCLTLKQINQFLQKLPISQSGQIFILERNGAIVASSTAENPVTLSSQATGNKSDLMLENPTGKSPYSRLKVWQSKNDTIRDTGAYLTKKFGNFNNIQKSEKLQFWGNTKKQWLQVTPLKNNAGIDWLVVVVVPEEAFMGHIYEQRDITILLCLLTLAGAVILGIFTSRWIAKPIVQLKDASLAIANGKFDQTVTIKNIKELSVLGTAFNQMSEELKNYYEQLEEKVIERTQELAAEIQARTIAQETLKQKNITLTNHSQILTALAKDPIVHNGILSDSIQKLTEAIGKTLACERSSVWWEKGDGIHWYCLDLFLLSSQAHISEPDLRIIDYPDYFQALNSEQVIAISDVYQDHRSCELTETYLLPGKITSLLEVPLHRNGKVVGVLCNEHIGITRNWTIEEQSFARSIGDLVSLAIETSYRHEAEEAKRLSEAKYRKLYENSQDAVFLLDGMKFVSGNPASLKMFGCPTEAELRAKNVTDFSPKLQPNGQESYSLAKEKIRLALQTGSSRFDWIHKRLNGEEFFAEVWLAPLEIEGRQLIQAIVRDISDRKKRELELQQAKEAADTANQAKSEFLANMSHELRTPLNGILGYAQILQRSPQLGEHERNSIDIIYQCGSHLLTLINDILDLSKIEAQKMELYPTDFHFPAFLQAVAEICRIRAEQKSLKFNYQPDPDLPIGIHADEKRLRQVLLNLIGNAIKFTKIGEVTFSISLIEKFSNDFGEKIYKIRFSIKDTGVGIKSEEVARIFLPFEQVGSRKDQIQGTGLGLAISQRFIQLMGSTIQVTSQSQMGSVFEFDLDLIAAKDWVDTNAKTDRGKIIGFKESPKKLLVIDDRWENRSVIVNLLTPLGFEVIEANDGKEGLAIATQNPPDIAITDLVMPEIDGFELMKQWKEISQLKNVKIIASSASVFESDQNKSLLAGAVDFLAKPVQAEELLEKLAVYLQIEWIYQVQPSSEISAKTTTEEIIPPPQEQLDRLFDLALRGNLKEIAKQVEYLTELDQKYLPFVAKLSQLLKEFQEKKILQMLSQYRKVNT</sequence>
<name>A0ABV4YL62_9CYAN</name>
<evidence type="ECO:0000256" key="16">
    <source>
        <dbReference type="SAM" id="Phobius"/>
    </source>
</evidence>
<dbReference type="RefSeq" id="WP_413260956.1">
    <property type="nucleotide sequence ID" value="NZ_JBHFNS010000094.1"/>
</dbReference>
<dbReference type="CDD" id="cd18773">
    <property type="entry name" value="PDC1_HK_sensor"/>
    <property type="match status" value="1"/>
</dbReference>
<dbReference type="CDD" id="cd06225">
    <property type="entry name" value="HAMP"/>
    <property type="match status" value="1"/>
</dbReference>
<dbReference type="GO" id="GO:0005524">
    <property type="term" value="F:ATP binding"/>
    <property type="evidence" value="ECO:0007669"/>
    <property type="project" value="UniProtKB-KW"/>
</dbReference>
<keyword evidence="13 16" id="KW-0472">Membrane</keyword>
<organism evidence="20 21">
    <name type="scientific">Floridaenema fluviatile BLCC-F154</name>
    <dbReference type="NCBI Taxonomy" id="3153640"/>
    <lineage>
        <taxon>Bacteria</taxon>
        <taxon>Bacillati</taxon>
        <taxon>Cyanobacteriota</taxon>
        <taxon>Cyanophyceae</taxon>
        <taxon>Oscillatoriophycideae</taxon>
        <taxon>Aerosakkonematales</taxon>
        <taxon>Aerosakkonemataceae</taxon>
        <taxon>Floridanema</taxon>
        <taxon>Floridanema fluviatile</taxon>
    </lineage>
</organism>
<feature type="transmembrane region" description="Helical" evidence="16">
    <location>
        <begin position="368"/>
        <end position="392"/>
    </location>
</feature>
<dbReference type="InterPro" id="IPR001789">
    <property type="entry name" value="Sig_transdc_resp-reg_receiver"/>
</dbReference>
<keyword evidence="9" id="KW-0418">Kinase</keyword>
<evidence type="ECO:0000256" key="11">
    <source>
        <dbReference type="ARBA" id="ARBA00022989"/>
    </source>
</evidence>
<dbReference type="Proteomes" id="UP001576776">
    <property type="component" value="Unassembled WGS sequence"/>
</dbReference>
<dbReference type="InterPro" id="IPR005467">
    <property type="entry name" value="His_kinase_dom"/>
</dbReference>
<dbReference type="EC" id="2.7.13.3" evidence="3"/>
<evidence type="ECO:0000256" key="9">
    <source>
        <dbReference type="ARBA" id="ARBA00022777"/>
    </source>
</evidence>
<dbReference type="SMART" id="SM00304">
    <property type="entry name" value="HAMP"/>
    <property type="match status" value="1"/>
</dbReference>
<dbReference type="PRINTS" id="PR00344">
    <property type="entry name" value="BCTRLSENSOR"/>
</dbReference>
<keyword evidence="10 20" id="KW-0067">ATP-binding</keyword>
<dbReference type="CDD" id="cd12913">
    <property type="entry name" value="PDC1_MCP_like"/>
    <property type="match status" value="1"/>
</dbReference>
<evidence type="ECO:0000256" key="13">
    <source>
        <dbReference type="ARBA" id="ARBA00023136"/>
    </source>
</evidence>
<dbReference type="SMART" id="SM00387">
    <property type="entry name" value="HATPase_c"/>
    <property type="match status" value="1"/>
</dbReference>
<dbReference type="Gene3D" id="3.30.565.10">
    <property type="entry name" value="Histidine kinase-like ATPase, C-terminal domain"/>
    <property type="match status" value="1"/>
</dbReference>
<evidence type="ECO:0000256" key="4">
    <source>
        <dbReference type="ARBA" id="ARBA00022475"/>
    </source>
</evidence>
<dbReference type="SMART" id="SM00388">
    <property type="entry name" value="HisKA"/>
    <property type="match status" value="1"/>
</dbReference>
<dbReference type="SUPFAM" id="SSF103190">
    <property type="entry name" value="Sensory domain-like"/>
    <property type="match status" value="1"/>
</dbReference>
<dbReference type="InterPro" id="IPR003661">
    <property type="entry name" value="HisK_dim/P_dom"/>
</dbReference>
<dbReference type="Pfam" id="PF00672">
    <property type="entry name" value="HAMP"/>
    <property type="match status" value="1"/>
</dbReference>
<evidence type="ECO:0000256" key="5">
    <source>
        <dbReference type="ARBA" id="ARBA00022553"/>
    </source>
</evidence>
<evidence type="ECO:0000259" key="19">
    <source>
        <dbReference type="PROSITE" id="PS50885"/>
    </source>
</evidence>
<dbReference type="Gene3D" id="3.40.50.2300">
    <property type="match status" value="1"/>
</dbReference>
<feature type="modified residue" description="4-aspartylphosphate" evidence="14">
    <location>
        <position position="1098"/>
    </location>
</feature>
<comment type="caution">
    <text evidence="20">The sequence shown here is derived from an EMBL/GenBank/DDBJ whole genome shotgun (WGS) entry which is preliminary data.</text>
</comment>
<dbReference type="SUPFAM" id="SSF55874">
    <property type="entry name" value="ATPase domain of HSP90 chaperone/DNA topoisomerase II/histidine kinase"/>
    <property type="match status" value="1"/>
</dbReference>
<dbReference type="Pfam" id="PF00512">
    <property type="entry name" value="HisKA"/>
    <property type="match status" value="1"/>
</dbReference>